<dbReference type="Gene3D" id="3.40.630.10">
    <property type="entry name" value="Zn peptidases"/>
    <property type="match status" value="1"/>
</dbReference>
<feature type="chain" id="PRO_5046530244" evidence="7">
    <location>
        <begin position="24"/>
        <end position="471"/>
    </location>
</feature>
<feature type="signal peptide" evidence="7">
    <location>
        <begin position="1"/>
        <end position="23"/>
    </location>
</feature>
<evidence type="ECO:0000256" key="4">
    <source>
        <dbReference type="ARBA" id="ARBA00022723"/>
    </source>
</evidence>
<keyword evidence="7" id="KW-0732">Signal</keyword>
<sequence>MSLKFSHSAIIVLFLCSFTTILAHEDEDPTIKTMDDFSGYPIHEPHLSFQNTVSSLSVDTRSLQKQIDELSTFSDTPAPSVTRILYSDKDVLARRFIKNLMGLSGLSVREDAIGNIFGRWEGYNPDLSAVGTGSHIDAIPYSGKYDGVVGVLGAIEAINVLKRSGFKPKRSLEVILFTSEEPTRFGISCLGSRLMAGSKALANALKTTVDGQDISFFDAAQSAGYTKDEGDLSSVFLEKGSYSAFVELHIEQGPILEDEGISVGIVTAIAAPASIKVDFEGNGGHAGAVLMPNRNDAGLAAAELALAVERHVLESGSIDTVGTVGILELHPGAINSIPSKSHLEIDTRDIDEERRNIVIEKIHQSATTIASKRVVNLSEFKIVNQDPPALSDKSILDAMEASSKELNLTHKFMISRAYHDSLFMARVSPMGMIFIPCYKGYSHKPEEYASSQDISNGVKVLALTLAKLSLQ</sequence>
<organism evidence="8 9">
    <name type="scientific">Prunus mume</name>
    <name type="common">Japanese apricot</name>
    <name type="synonym">Armeniaca mume</name>
    <dbReference type="NCBI Taxonomy" id="102107"/>
    <lineage>
        <taxon>Eukaryota</taxon>
        <taxon>Viridiplantae</taxon>
        <taxon>Streptophyta</taxon>
        <taxon>Embryophyta</taxon>
        <taxon>Tracheophyta</taxon>
        <taxon>Spermatophyta</taxon>
        <taxon>Magnoliopsida</taxon>
        <taxon>eudicotyledons</taxon>
        <taxon>Gunneridae</taxon>
        <taxon>Pentapetalae</taxon>
        <taxon>rosids</taxon>
        <taxon>fabids</taxon>
        <taxon>Rosales</taxon>
        <taxon>Rosaceae</taxon>
        <taxon>Amygdaloideae</taxon>
        <taxon>Amygdaleae</taxon>
        <taxon>Prunus</taxon>
    </lineage>
</organism>
<dbReference type="InterPro" id="IPR010158">
    <property type="entry name" value="Amidase_Cbmase"/>
</dbReference>
<evidence type="ECO:0000313" key="9">
    <source>
        <dbReference type="RefSeq" id="XP_008224417.1"/>
    </source>
</evidence>
<dbReference type="Proteomes" id="UP000694861">
    <property type="component" value="Linkage group LG2"/>
</dbReference>
<dbReference type="Pfam" id="PF01546">
    <property type="entry name" value="Peptidase_M20"/>
    <property type="match status" value="1"/>
</dbReference>
<evidence type="ECO:0000256" key="5">
    <source>
        <dbReference type="ARBA" id="ARBA00022801"/>
    </source>
</evidence>
<dbReference type="NCBIfam" id="TIGR01879">
    <property type="entry name" value="hydantase"/>
    <property type="match status" value="1"/>
</dbReference>
<reference evidence="9" key="2">
    <citation type="submission" date="2025-08" db="UniProtKB">
        <authorList>
            <consortium name="RefSeq"/>
        </authorList>
    </citation>
    <scope>IDENTIFICATION</scope>
</reference>
<evidence type="ECO:0000256" key="6">
    <source>
        <dbReference type="ARBA" id="ARBA00023211"/>
    </source>
</evidence>
<dbReference type="SUPFAM" id="SSF55031">
    <property type="entry name" value="Bacterial exopeptidase dimerisation domain"/>
    <property type="match status" value="1"/>
</dbReference>
<keyword evidence="6" id="KW-0464">Manganese</keyword>
<evidence type="ECO:0000256" key="7">
    <source>
        <dbReference type="SAM" id="SignalP"/>
    </source>
</evidence>
<proteinExistence type="predicted"/>
<dbReference type="GO" id="GO:0016787">
    <property type="term" value="F:hydrolase activity"/>
    <property type="evidence" value="ECO:0007669"/>
    <property type="project" value="UniProtKB-KW"/>
</dbReference>
<dbReference type="RefSeq" id="XP_008224417.1">
    <property type="nucleotide sequence ID" value="XM_008226195.1"/>
</dbReference>
<evidence type="ECO:0000256" key="3">
    <source>
        <dbReference type="ARBA" id="ARBA00022631"/>
    </source>
</evidence>
<dbReference type="Gene3D" id="3.30.70.360">
    <property type="match status" value="1"/>
</dbReference>
<comment type="subunit">
    <text evidence="2">Homodimer.</text>
</comment>
<reference evidence="8" key="1">
    <citation type="journal article" date="2012" name="Nat. Commun.">
        <title>The genome of Prunus mume.</title>
        <authorList>
            <person name="Zhang Q."/>
            <person name="Chen W."/>
            <person name="Sun L."/>
            <person name="Zhao F."/>
            <person name="Huang B."/>
            <person name="Yang W."/>
            <person name="Tao Y."/>
            <person name="Wang J."/>
            <person name="Yuan Z."/>
            <person name="Fan G."/>
            <person name="Xing Z."/>
            <person name="Han C."/>
            <person name="Pan H."/>
            <person name="Zhong X."/>
            <person name="Shi W."/>
            <person name="Liang X."/>
            <person name="Du D."/>
            <person name="Sun F."/>
            <person name="Xu Z."/>
            <person name="Hao R."/>
            <person name="Lv T."/>
            <person name="Lv Y."/>
            <person name="Zheng Z."/>
            <person name="Sun M."/>
            <person name="Luo L."/>
            <person name="Cai M."/>
            <person name="Gao Y."/>
            <person name="Wang J."/>
            <person name="Yin Y."/>
            <person name="Xu X."/>
            <person name="Cheng T."/>
            <person name="Wang J."/>
        </authorList>
    </citation>
    <scope>NUCLEOTIDE SEQUENCE [LARGE SCALE GENOMIC DNA]</scope>
</reference>
<gene>
    <name evidence="9" type="primary">LOC103324157</name>
</gene>
<dbReference type="SUPFAM" id="SSF53187">
    <property type="entry name" value="Zn-dependent exopeptidases"/>
    <property type="match status" value="1"/>
</dbReference>
<comment type="cofactor">
    <cofactor evidence="1">
        <name>Mn(2+)</name>
        <dbReference type="ChEBI" id="CHEBI:29035"/>
    </cofactor>
</comment>
<dbReference type="GeneID" id="103324157"/>
<keyword evidence="3" id="KW-0659">Purine metabolism</keyword>
<dbReference type="InterPro" id="IPR002933">
    <property type="entry name" value="Peptidase_M20"/>
</dbReference>
<name>A0ABM0NGE5_PRUMU</name>
<evidence type="ECO:0000313" key="8">
    <source>
        <dbReference type="Proteomes" id="UP000694861"/>
    </source>
</evidence>
<dbReference type="PANTHER" id="PTHR32494">
    <property type="entry name" value="ALLANTOATE DEIMINASE-RELATED"/>
    <property type="match status" value="1"/>
</dbReference>
<dbReference type="PANTHER" id="PTHR32494:SF19">
    <property type="entry name" value="ALLANTOATE DEIMINASE-RELATED"/>
    <property type="match status" value="1"/>
</dbReference>
<evidence type="ECO:0000256" key="2">
    <source>
        <dbReference type="ARBA" id="ARBA00011738"/>
    </source>
</evidence>
<evidence type="ECO:0000256" key="1">
    <source>
        <dbReference type="ARBA" id="ARBA00001936"/>
    </source>
</evidence>
<keyword evidence="8" id="KW-1185">Reference proteome</keyword>
<protein>
    <submittedName>
        <fullName evidence="9">Ureidoglycolate hydrolase</fullName>
    </submittedName>
</protein>
<keyword evidence="4" id="KW-0479">Metal-binding</keyword>
<dbReference type="InterPro" id="IPR036264">
    <property type="entry name" value="Bact_exopeptidase_dim_dom"/>
</dbReference>
<keyword evidence="5 9" id="KW-0378">Hydrolase</keyword>
<dbReference type="CDD" id="cd03884">
    <property type="entry name" value="M20_bAS"/>
    <property type="match status" value="1"/>
</dbReference>
<accession>A0ABM0NGE5</accession>